<dbReference type="OrthoDB" id="7346546at2"/>
<name>A0A6M4MEQ0_9ALTE</name>
<dbReference type="RefSeq" id="WP_075607622.1">
    <property type="nucleotide sequence ID" value="NZ_CP052766.1"/>
</dbReference>
<dbReference type="Pfam" id="PF10986">
    <property type="entry name" value="ZrgA"/>
    <property type="match status" value="1"/>
</dbReference>
<evidence type="ECO:0000313" key="2">
    <source>
        <dbReference type="Proteomes" id="UP000219285"/>
    </source>
</evidence>
<protein>
    <submittedName>
        <fullName evidence="1">DUF2796 domain-containing protein</fullName>
    </submittedName>
</protein>
<dbReference type="AlphaFoldDB" id="A0A6M4MEQ0"/>
<dbReference type="KEGG" id="apel:CA267_009985"/>
<sequence>MTSNGIAILTGFVGTACFSVLPVKAQGHVHGEGTMHIVQDNNNWSVEIALPAADVLGFEHVPETTQQQQTVRDFASKFATSDKVVALNGECTLEDAHSSLPDHNEAQEHGHEKVSHAHSDIALTYRFSCQSTVSGVKVNLFQWLPSLNHIELQWAVADGQGASNLSPPNSAVTW</sequence>
<dbReference type="InterPro" id="IPR021253">
    <property type="entry name" value="ZrgA-like"/>
</dbReference>
<gene>
    <name evidence="1" type="ORF">CA267_009985</name>
</gene>
<organism evidence="1 2">
    <name type="scientific">Alteromonas pelagimontana</name>
    <dbReference type="NCBI Taxonomy" id="1858656"/>
    <lineage>
        <taxon>Bacteria</taxon>
        <taxon>Pseudomonadati</taxon>
        <taxon>Pseudomonadota</taxon>
        <taxon>Gammaproteobacteria</taxon>
        <taxon>Alteromonadales</taxon>
        <taxon>Alteromonadaceae</taxon>
        <taxon>Alteromonas/Salinimonas group</taxon>
        <taxon>Alteromonas</taxon>
    </lineage>
</organism>
<reference evidence="2" key="1">
    <citation type="submission" date="2014-12" db="EMBL/GenBank/DDBJ databases">
        <title>Complete genome sequence of a multi-drug resistant Klebsiella pneumoniae.</title>
        <authorList>
            <person name="Hua X."/>
            <person name="Chen Q."/>
            <person name="Li X."/>
            <person name="Feng Y."/>
            <person name="Ruan Z."/>
            <person name="Yu Y."/>
        </authorList>
    </citation>
    <scope>NUCLEOTIDE SEQUENCE [LARGE SCALE GENOMIC DNA]</scope>
    <source>
        <strain evidence="2">5.12</strain>
    </source>
</reference>
<dbReference type="Proteomes" id="UP000219285">
    <property type="component" value="Chromosome"/>
</dbReference>
<proteinExistence type="predicted"/>
<accession>A0A6M4MEQ0</accession>
<reference evidence="1 2" key="2">
    <citation type="submission" date="2020-04" db="EMBL/GenBank/DDBJ databases">
        <title>Complete genome sequence of Alteromonas pelagimontana 5.12T.</title>
        <authorList>
            <person name="Sinha R.K."/>
            <person name="Krishnan K.P."/>
            <person name="Kurian J.P."/>
        </authorList>
    </citation>
    <scope>NUCLEOTIDE SEQUENCE [LARGE SCALE GENOMIC DNA]</scope>
    <source>
        <strain evidence="1 2">5.12</strain>
    </source>
</reference>
<keyword evidence="2" id="KW-1185">Reference proteome</keyword>
<evidence type="ECO:0000313" key="1">
    <source>
        <dbReference type="EMBL" id="QJR81085.1"/>
    </source>
</evidence>
<dbReference type="EMBL" id="CP052766">
    <property type="protein sequence ID" value="QJR81085.1"/>
    <property type="molecule type" value="Genomic_DNA"/>
</dbReference>